<evidence type="ECO:0000313" key="3">
    <source>
        <dbReference type="EMBL" id="KAL1635516.1"/>
    </source>
</evidence>
<gene>
    <name evidence="3" type="primary">QOR1_2</name>
    <name evidence="3" type="ORF">SLS58_010212</name>
</gene>
<dbReference type="EMBL" id="JAKEKT020000113">
    <property type="protein sequence ID" value="KAL1635516.1"/>
    <property type="molecule type" value="Genomic_DNA"/>
</dbReference>
<dbReference type="Proteomes" id="UP001521184">
    <property type="component" value="Unassembled WGS sequence"/>
</dbReference>
<accession>A0ABR3T801</accession>
<dbReference type="SUPFAM" id="SSF51735">
    <property type="entry name" value="NAD(P)-binding Rossmann-fold domains"/>
    <property type="match status" value="1"/>
</dbReference>
<name>A0ABR3T801_9PEZI</name>
<dbReference type="Pfam" id="PF16884">
    <property type="entry name" value="ADH_N_2"/>
    <property type="match status" value="1"/>
</dbReference>
<feature type="domain" description="Enoyl reductase (ER)" evidence="2">
    <location>
        <begin position="25"/>
        <end position="309"/>
    </location>
</feature>
<dbReference type="CDD" id="cd05288">
    <property type="entry name" value="PGDH"/>
    <property type="match status" value="1"/>
</dbReference>
<dbReference type="Gene3D" id="3.40.50.720">
    <property type="entry name" value="NAD(P)-binding Rossmann-like Domain"/>
    <property type="match status" value="1"/>
</dbReference>
<evidence type="ECO:0000259" key="2">
    <source>
        <dbReference type="SMART" id="SM00829"/>
    </source>
</evidence>
<dbReference type="InterPro" id="IPR020843">
    <property type="entry name" value="ER"/>
</dbReference>
<protein>
    <submittedName>
        <fullName evidence="3">Quinone oxidoreductase</fullName>
    </submittedName>
</protein>
<keyword evidence="4" id="KW-1185">Reference proteome</keyword>
<dbReference type="PANTHER" id="PTHR43205:SF19">
    <property type="entry name" value="ENOYL REDUCTASE (ER) DOMAIN-CONTAINING PROTEIN"/>
    <property type="match status" value="1"/>
</dbReference>
<dbReference type="SUPFAM" id="SSF50129">
    <property type="entry name" value="GroES-like"/>
    <property type="match status" value="1"/>
</dbReference>
<sequence length="345" mass="35869">MSSTPTSTRQWILARQPTGAPILTGPSATFSLVTAELPPLAADQVLCRVQYISNDAGQRGFIGIGVADDRMYVPPVAVGTAMRAGIIARVVASRAASVPVGSTVMTLHLGRWADHVVLDPASGIAPTHFLGALGAPGLAAYYGVVEVLRAAPAHALVVSGAAGATGAAAVQIAKKVVGCRRVVGIAGGADKCAWVVATLGADACVDYKSADFRAQLAQATDGYADLFFDNVGGAVLDAVLPRMARGGTVAVCGAVATYNDAEPMRLRNWMEVVSMRLQLKGFILLDYAEKIPQAIGALVAAVREGKVVLGEEMETVVETGIEGVPETWMRLFEGMNRGKLVTKLV</sequence>
<dbReference type="InterPro" id="IPR045010">
    <property type="entry name" value="MDR_fam"/>
</dbReference>
<organism evidence="3 4">
    <name type="scientific">Diplodia intermedia</name>
    <dbReference type="NCBI Taxonomy" id="856260"/>
    <lineage>
        <taxon>Eukaryota</taxon>
        <taxon>Fungi</taxon>
        <taxon>Dikarya</taxon>
        <taxon>Ascomycota</taxon>
        <taxon>Pezizomycotina</taxon>
        <taxon>Dothideomycetes</taxon>
        <taxon>Dothideomycetes incertae sedis</taxon>
        <taxon>Botryosphaeriales</taxon>
        <taxon>Botryosphaeriaceae</taxon>
        <taxon>Diplodia</taxon>
    </lineage>
</organism>
<evidence type="ECO:0000256" key="1">
    <source>
        <dbReference type="ARBA" id="ARBA00023002"/>
    </source>
</evidence>
<dbReference type="SMART" id="SM00829">
    <property type="entry name" value="PKS_ER"/>
    <property type="match status" value="1"/>
</dbReference>
<dbReference type="Gene3D" id="3.90.180.10">
    <property type="entry name" value="Medium-chain alcohol dehydrogenases, catalytic domain"/>
    <property type="match status" value="1"/>
</dbReference>
<dbReference type="PANTHER" id="PTHR43205">
    <property type="entry name" value="PROSTAGLANDIN REDUCTASE"/>
    <property type="match status" value="1"/>
</dbReference>
<comment type="caution">
    <text evidence="3">The sequence shown here is derived from an EMBL/GenBank/DDBJ whole genome shotgun (WGS) entry which is preliminary data.</text>
</comment>
<dbReference type="InterPro" id="IPR036291">
    <property type="entry name" value="NAD(P)-bd_dom_sf"/>
</dbReference>
<evidence type="ECO:0000313" key="4">
    <source>
        <dbReference type="Proteomes" id="UP001521184"/>
    </source>
</evidence>
<proteinExistence type="predicted"/>
<dbReference type="InterPro" id="IPR013149">
    <property type="entry name" value="ADH-like_C"/>
</dbReference>
<reference evidence="3 4" key="1">
    <citation type="journal article" date="2023" name="Plant Dis.">
        <title>First Report of Diplodia intermedia Causing Canker and Dieback Diseases on Apple Trees in Canada.</title>
        <authorList>
            <person name="Ellouze W."/>
            <person name="Ilyukhin E."/>
            <person name="Sulman M."/>
            <person name="Ali S."/>
        </authorList>
    </citation>
    <scope>NUCLEOTIDE SEQUENCE [LARGE SCALE GENOMIC DNA]</scope>
    <source>
        <strain evidence="3 4">M45-28</strain>
    </source>
</reference>
<dbReference type="InterPro" id="IPR041694">
    <property type="entry name" value="ADH_N_2"/>
</dbReference>
<dbReference type="InterPro" id="IPR011032">
    <property type="entry name" value="GroES-like_sf"/>
</dbReference>
<dbReference type="Pfam" id="PF00107">
    <property type="entry name" value="ADH_zinc_N"/>
    <property type="match status" value="1"/>
</dbReference>
<keyword evidence="1" id="KW-0560">Oxidoreductase</keyword>